<protein>
    <recommendedName>
        <fullName evidence="2">N-acetyltransferase domain-containing protein</fullName>
    </recommendedName>
</protein>
<proteinExistence type="predicted"/>
<feature type="region of interest" description="Disordered" evidence="1">
    <location>
        <begin position="132"/>
        <end position="188"/>
    </location>
</feature>
<feature type="compositionally biased region" description="Basic and acidic residues" evidence="1">
    <location>
        <begin position="172"/>
        <end position="188"/>
    </location>
</feature>
<comment type="caution">
    <text evidence="3">The sequence shown here is derived from an EMBL/GenBank/DDBJ whole genome shotgun (WGS) entry which is preliminary data.</text>
</comment>
<reference evidence="3" key="2">
    <citation type="submission" date="2020-09" db="EMBL/GenBank/DDBJ databases">
        <authorList>
            <person name="Sun Q."/>
            <person name="Zhou Y."/>
        </authorList>
    </citation>
    <scope>NUCLEOTIDE SEQUENCE</scope>
    <source>
        <strain evidence="3">CGMCC 1.16067</strain>
    </source>
</reference>
<dbReference type="Gene3D" id="3.40.630.30">
    <property type="match status" value="1"/>
</dbReference>
<evidence type="ECO:0000259" key="2">
    <source>
        <dbReference type="PROSITE" id="PS51186"/>
    </source>
</evidence>
<dbReference type="RefSeq" id="WP_188781281.1">
    <property type="nucleotide sequence ID" value="NZ_BMKQ01000002.1"/>
</dbReference>
<sequence>MALAWVREDDPVWDADKRRVIGGAPEGAFVLPFADGDPLPGEWWSARDAGADGTVLGYGRLDVTWGGDAEILLAVDPAGQEKGVGSFVLARLEDEAAARDLNYVHNRIREHADADRVHDWLVVRGFRGSTSEDLRKRVGAGGGRERPASASTPARPQPSRAASGGSGSSRAPGHEEQGGYVDVDEHQY</sequence>
<dbReference type="InterPro" id="IPR016181">
    <property type="entry name" value="Acyl_CoA_acyltransferase"/>
</dbReference>
<organism evidence="3 4">
    <name type="scientific">Marmoricola endophyticus</name>
    <dbReference type="NCBI Taxonomy" id="2040280"/>
    <lineage>
        <taxon>Bacteria</taxon>
        <taxon>Bacillati</taxon>
        <taxon>Actinomycetota</taxon>
        <taxon>Actinomycetes</taxon>
        <taxon>Propionibacteriales</taxon>
        <taxon>Nocardioidaceae</taxon>
        <taxon>Marmoricola</taxon>
    </lineage>
</organism>
<evidence type="ECO:0000256" key="1">
    <source>
        <dbReference type="SAM" id="MobiDB-lite"/>
    </source>
</evidence>
<gene>
    <name evidence="3" type="ORF">GCM10011519_33960</name>
</gene>
<dbReference type="InterPro" id="IPR000182">
    <property type="entry name" value="GNAT_dom"/>
</dbReference>
<dbReference type="Proteomes" id="UP000649179">
    <property type="component" value="Unassembled WGS sequence"/>
</dbReference>
<feature type="compositionally biased region" description="Low complexity" evidence="1">
    <location>
        <begin position="158"/>
        <end position="171"/>
    </location>
</feature>
<dbReference type="AlphaFoldDB" id="A0A917F8X9"/>
<reference evidence="3" key="1">
    <citation type="journal article" date="2014" name="Int. J. Syst. Evol. Microbiol.">
        <title>Complete genome sequence of Corynebacterium casei LMG S-19264T (=DSM 44701T), isolated from a smear-ripened cheese.</title>
        <authorList>
            <consortium name="US DOE Joint Genome Institute (JGI-PGF)"/>
            <person name="Walter F."/>
            <person name="Albersmeier A."/>
            <person name="Kalinowski J."/>
            <person name="Ruckert C."/>
        </authorList>
    </citation>
    <scope>NUCLEOTIDE SEQUENCE</scope>
    <source>
        <strain evidence="3">CGMCC 1.16067</strain>
    </source>
</reference>
<feature type="domain" description="N-acetyltransferase" evidence="2">
    <location>
        <begin position="1"/>
        <end position="149"/>
    </location>
</feature>
<dbReference type="GO" id="GO:0016747">
    <property type="term" value="F:acyltransferase activity, transferring groups other than amino-acyl groups"/>
    <property type="evidence" value="ECO:0007669"/>
    <property type="project" value="InterPro"/>
</dbReference>
<evidence type="ECO:0000313" key="3">
    <source>
        <dbReference type="EMBL" id="GGF57220.1"/>
    </source>
</evidence>
<name>A0A917F8X9_9ACTN</name>
<dbReference type="SUPFAM" id="SSF55729">
    <property type="entry name" value="Acyl-CoA N-acyltransferases (Nat)"/>
    <property type="match status" value="1"/>
</dbReference>
<accession>A0A917F8X9</accession>
<dbReference type="Pfam" id="PF00583">
    <property type="entry name" value="Acetyltransf_1"/>
    <property type="match status" value="1"/>
</dbReference>
<keyword evidence="4" id="KW-1185">Reference proteome</keyword>
<evidence type="ECO:0000313" key="4">
    <source>
        <dbReference type="Proteomes" id="UP000649179"/>
    </source>
</evidence>
<dbReference type="PROSITE" id="PS51186">
    <property type="entry name" value="GNAT"/>
    <property type="match status" value="1"/>
</dbReference>
<dbReference type="CDD" id="cd04301">
    <property type="entry name" value="NAT_SF"/>
    <property type="match status" value="1"/>
</dbReference>
<dbReference type="EMBL" id="BMKQ01000002">
    <property type="protein sequence ID" value="GGF57220.1"/>
    <property type="molecule type" value="Genomic_DNA"/>
</dbReference>